<reference evidence="12" key="1">
    <citation type="journal article" date="2014" name="Proc. Natl. Acad. Sci. U.S.A.">
        <title>The dynamic history of plastid genomes in the Campanulaceae sensu lato is unique among angiosperms.</title>
        <authorList>
            <person name="Knox E.B."/>
        </authorList>
    </citation>
    <scope>NUCLEOTIDE SEQUENCE</scope>
</reference>
<evidence type="ECO:0000256" key="9">
    <source>
        <dbReference type="ARBA" id="ARBA00023163"/>
    </source>
</evidence>
<dbReference type="InterPro" id="IPR007083">
    <property type="entry name" value="RNA_pol_Rpb1_4"/>
</dbReference>
<evidence type="ECO:0000259" key="11">
    <source>
        <dbReference type="Pfam" id="PF05000"/>
    </source>
</evidence>
<gene>
    <name evidence="12" type="primary">rpoC2</name>
    <name evidence="12" type="ORF">Mo_de_de1Pt0097</name>
</gene>
<dbReference type="GO" id="GO:0003677">
    <property type="term" value="F:DNA binding"/>
    <property type="evidence" value="ECO:0007669"/>
    <property type="project" value="InterPro"/>
</dbReference>
<dbReference type="SUPFAM" id="SSF64484">
    <property type="entry name" value="beta and beta-prime subunits of DNA dependent RNA-polymerase"/>
    <property type="match status" value="1"/>
</dbReference>
<dbReference type="Gene3D" id="1.10.132.30">
    <property type="match status" value="1"/>
</dbReference>
<evidence type="ECO:0000256" key="7">
    <source>
        <dbReference type="ARBA" id="ARBA00022723"/>
    </source>
</evidence>
<evidence type="ECO:0000256" key="3">
    <source>
        <dbReference type="ARBA" id="ARBA00022528"/>
    </source>
</evidence>
<evidence type="ECO:0000256" key="6">
    <source>
        <dbReference type="ARBA" id="ARBA00022695"/>
    </source>
</evidence>
<evidence type="ECO:0000313" key="12">
    <source>
        <dbReference type="EMBL" id="ATG25834.1"/>
    </source>
</evidence>
<dbReference type="InterPro" id="IPR042102">
    <property type="entry name" value="RNA_pol_Rpb1_3_sf"/>
</dbReference>
<dbReference type="NCBIfam" id="TIGR02388">
    <property type="entry name" value="rpoC2_cyan"/>
    <property type="match status" value="1"/>
</dbReference>
<keyword evidence="4 12" id="KW-0934">Plastid</keyword>
<keyword evidence="8" id="KW-0862">Zinc</keyword>
<name>A0A291F132_9ASTR</name>
<evidence type="ECO:0000256" key="5">
    <source>
        <dbReference type="ARBA" id="ARBA00022679"/>
    </source>
</evidence>
<dbReference type="FunFam" id="1.10.1790.20:FF:000002">
    <property type="entry name" value="DNA-directed RNA polymerase subunit beta"/>
    <property type="match status" value="1"/>
</dbReference>
<dbReference type="EC" id="2.7.7.6" evidence="1"/>
<evidence type="ECO:0000256" key="2">
    <source>
        <dbReference type="ARBA" id="ARBA00022478"/>
    </source>
</evidence>
<dbReference type="Gene3D" id="1.10.1790.20">
    <property type="match status" value="1"/>
</dbReference>
<dbReference type="PANTHER" id="PTHR34995:SF1">
    <property type="entry name" value="DNA-DIRECTED RNA POLYMERASE SUBUNIT BETA"/>
    <property type="match status" value="1"/>
</dbReference>
<evidence type="ECO:0000256" key="8">
    <source>
        <dbReference type="ARBA" id="ARBA00022833"/>
    </source>
</evidence>
<evidence type="ECO:0000256" key="1">
    <source>
        <dbReference type="ARBA" id="ARBA00012418"/>
    </source>
</evidence>
<dbReference type="InterPro" id="IPR007081">
    <property type="entry name" value="RNA_pol_Rpb1_5"/>
</dbReference>
<feature type="domain" description="RNA polymerase Rpb1" evidence="10">
    <location>
        <begin position="1393"/>
        <end position="1476"/>
    </location>
</feature>
<sequence>MAERANQVFDNKVIDGTVMKRLIRRLIDHFGMAYTSHILDQVKTLGFQQATATSISLGIDDLLTIPSKRWLVQDAEQESFSLGKHHQYGNVHAVEKLRQSIEIWYATSEYLRQEMTPNFRMTDPLNPVHIMSFSGARGNASQVHQLVGMRGLMSDPQGQMIELPIQSNLREGLSLTEYIISCYGARKGVVDTAVRTSDAGYLTRRLVEVVQHIVVRRTDCGTVRGISVSPRRRNGGMPEKIFLQTVIGRVLADAIYIGSRCIATRNQDIGVGLVNRVITFQAQSIAIRTPFTCRSTSWICRLCYGRSPTHGNLVELGEAVGIIAGQSIGEPGTQLTLRTFHTGGVFTGGTAKHVRAPSNGKIKFNEDLVHPTRTRHGHPAFLCSIDVYVTIESEDMIHNVSIPSKSFLLVQNEQYVESEQVIAEIRAGTDTLSVKEKVRKHIYSDSDGEMHWNTDVYHASEFQYGNVHLLPKTSHLWILLGEPWKSSLVSRSIHKDQDYMNTHSLSDKRRSISNPSVTNKQARSKFFGLGFSGKRGGGIPDSSELNRILGTGRCSLGYTAILDKNSDLVAKRRRNRFILPLQSIQERENELTPSLGISIEIPKNGILPKNSILAYFDDPKYRRKNSGITKYGKIEMQSIVTKEDCVEDRGVTEFQLKDPIDEFVEDPIIGEFVEDPLEQFVEDPLEKFVPIEEVVPLEGFVEDPLEEFVEDPTEEFVPIEEFVPLEEFVALEEFVEDPLEEFVEDPLEEFLEDPIDEIVEDPIIGKFVEDPIIEEFVEDPRIGEFVEDPIIEEFVEDPRIGEFVEDPIIEEFVEDPRIGEFVEDPIIEEFVEDPRIGEFVEDPREDFVEDRGVTELHPKDPLEVDEIFFIPLEVHIFSESSSIMVRNNSIIGVDTQLTLTKRSRVGGLVRVERNKKRIELRIFSGDIYFLEKTAQLSQQSSIVLLPRTAKRNSKEYKKWLYIQWLTLTKGTFFVLVRPVVAYEKTSSMNFVRLFPPDILQERDNVQLQSVNYLLYGNGNLIRATSDTSIQLVRTCLVLNWDEDKQSSSIDEARASFVEIRTNGLIKDFLRIDLPKSPSSYTLKRNDLSGSGLISESESDRTSNPFSSISSYSGARIQESLNQNQGTLHTVENQNKESQSLIILSSSNCSRLGPFNDVKSPAVIKESITMGPLIPTRNSWGPLGTGLQISNFYSFSHLITYNQILLTNYFQLDNLKPTFQVLKYYLMDENGKVLKPDPCRNLVLNPFNLNWDFFHSNCCEKSSTIISLGQFICENVCLGKKGTHRKSGQVLIVQGDSVIIRSAKPFLATPGTTVHGDYGKMLYKGDTLFTFIYEKERSGDITQGLPKVEQVLEVRSIDSISMNLKKRVEGWNNCITRILGIPWGFLIGAELTLAQSRISLVNKIQKVYRSQGVQIHNRHIEIIVRQITSKVLVSEDGMSNVFLPGELVGLLRAERMGRALEEAICYRAVLVGITRASLNTQSFISEASFQETARVLAKAALRGRIDWLKGLKENVVLGGMIPVGTGFKVKGVVHPSRQHNTIPLEIKKNLFQGEMRDILFHHKKLFNSLNFHETPEQSFRVFNDS</sequence>
<feature type="domain" description="RNA polymerase Rpb1" evidence="10">
    <location>
        <begin position="172"/>
        <end position="387"/>
    </location>
</feature>
<keyword evidence="5" id="KW-0808">Transferase</keyword>
<dbReference type="FunFam" id="1.10.132.30:FF:000002">
    <property type="entry name" value="DNA-directed RNA polymerase subunit beta"/>
    <property type="match status" value="1"/>
</dbReference>
<feature type="domain" description="RNA polymerase Rpb1" evidence="11">
    <location>
        <begin position="93"/>
        <end position="163"/>
    </location>
</feature>
<geneLocation type="plastid" evidence="12"/>
<dbReference type="Pfam" id="PF05000">
    <property type="entry name" value="RNA_pol_Rpb1_4"/>
    <property type="match status" value="1"/>
</dbReference>
<reference evidence="12" key="2">
    <citation type="submission" date="2017-08" db="EMBL/GenBank/DDBJ databases">
        <authorList>
            <person name="Knox E.B."/>
        </authorList>
    </citation>
    <scope>NUCLEOTIDE SEQUENCE</scope>
</reference>
<dbReference type="PANTHER" id="PTHR34995">
    <property type="entry name" value="DNA-DIRECTED RNA POLYMERASE SUBUNIT BETA"/>
    <property type="match status" value="1"/>
</dbReference>
<dbReference type="GO" id="GO:0006351">
    <property type="term" value="P:DNA-templated transcription"/>
    <property type="evidence" value="ECO:0007669"/>
    <property type="project" value="InterPro"/>
</dbReference>
<keyword evidence="9" id="KW-0804">Transcription</keyword>
<accession>A0A291F132</accession>
<evidence type="ECO:0000256" key="4">
    <source>
        <dbReference type="ARBA" id="ARBA00022640"/>
    </source>
</evidence>
<keyword evidence="7" id="KW-0479">Metal-binding</keyword>
<dbReference type="GO" id="GO:0003899">
    <property type="term" value="F:DNA-directed RNA polymerase activity"/>
    <property type="evidence" value="ECO:0007669"/>
    <property type="project" value="UniProtKB-EC"/>
</dbReference>
<protein>
    <recommendedName>
        <fullName evidence="1">DNA-directed RNA polymerase</fullName>
        <ecNumber evidence="1">2.7.7.6</ecNumber>
    </recommendedName>
</protein>
<proteinExistence type="inferred from homology"/>
<dbReference type="Gene3D" id="1.10.150.390">
    <property type="match status" value="1"/>
</dbReference>
<dbReference type="Gene3D" id="1.10.274.100">
    <property type="entry name" value="RNA polymerase Rpb1, domain 3"/>
    <property type="match status" value="1"/>
</dbReference>
<dbReference type="InterPro" id="IPR038120">
    <property type="entry name" value="Rpb1_funnel_sf"/>
</dbReference>
<evidence type="ECO:0000259" key="10">
    <source>
        <dbReference type="Pfam" id="PF04998"/>
    </source>
</evidence>
<keyword evidence="2" id="KW-0240">DNA-directed RNA polymerase</keyword>
<keyword evidence="6" id="KW-0548">Nucleotidyltransferase</keyword>
<keyword evidence="3" id="KW-0150">Chloroplast</keyword>
<dbReference type="CDD" id="cd02655">
    <property type="entry name" value="RNAP_beta'_C"/>
    <property type="match status" value="1"/>
</dbReference>
<dbReference type="InterPro" id="IPR050254">
    <property type="entry name" value="RNA_pol_beta''_euk"/>
</dbReference>
<dbReference type="HAMAP" id="MF_01324">
    <property type="entry name" value="RNApol_bact_RpoC2"/>
    <property type="match status" value="1"/>
</dbReference>
<dbReference type="Pfam" id="PF04998">
    <property type="entry name" value="RNA_pol_Rpb1_5"/>
    <property type="match status" value="2"/>
</dbReference>
<organism evidence="12">
    <name type="scientific">Monopsis debilis var. debilis</name>
    <dbReference type="NCBI Taxonomy" id="2041136"/>
    <lineage>
        <taxon>Eukaryota</taxon>
        <taxon>Viridiplantae</taxon>
        <taxon>Streptophyta</taxon>
        <taxon>Embryophyta</taxon>
        <taxon>Tracheophyta</taxon>
        <taxon>Spermatophyta</taxon>
        <taxon>Magnoliopsida</taxon>
        <taxon>eudicotyledons</taxon>
        <taxon>Gunneridae</taxon>
        <taxon>Pentapetalae</taxon>
        <taxon>asterids</taxon>
        <taxon>campanulids</taxon>
        <taxon>Asterales</taxon>
        <taxon>Campanulaceae</taxon>
        <taxon>Monopsis</taxon>
    </lineage>
</organism>
<dbReference type="GO" id="GO:0046872">
    <property type="term" value="F:metal ion binding"/>
    <property type="evidence" value="ECO:0007669"/>
    <property type="project" value="UniProtKB-KW"/>
</dbReference>
<dbReference type="GO" id="GO:0000428">
    <property type="term" value="C:DNA-directed RNA polymerase complex"/>
    <property type="evidence" value="ECO:0007669"/>
    <property type="project" value="UniProtKB-KW"/>
</dbReference>
<dbReference type="InterPro" id="IPR012756">
    <property type="entry name" value="DNA-dir_RpoC2_beta_pp"/>
</dbReference>
<dbReference type="EMBL" id="MF770616">
    <property type="protein sequence ID" value="ATG25834.1"/>
    <property type="molecule type" value="Genomic_DNA"/>
</dbReference>